<comment type="similarity">
    <text evidence="1">Belongs to the HesB/IscA family.</text>
</comment>
<dbReference type="InterPro" id="IPR050322">
    <property type="entry name" value="Fe-S_cluster_asmbl/transfer"/>
</dbReference>
<dbReference type="InterPro" id="IPR017870">
    <property type="entry name" value="FeS_cluster_insertion_CS"/>
</dbReference>
<evidence type="ECO:0000256" key="1">
    <source>
        <dbReference type="ARBA" id="ARBA00006718"/>
    </source>
</evidence>
<reference evidence="3 4" key="1">
    <citation type="submission" date="2022-06" db="EMBL/GenBank/DDBJ databases">
        <title>Endosaccharibacter gen. nov., sp. nov., endophytic bacteria isolated from sugarcane.</title>
        <authorList>
            <person name="Pitiwittayakul N."/>
            <person name="Yukphan P."/>
            <person name="Charoenyingcharoen P."/>
            <person name="Tanasupawat S."/>
        </authorList>
    </citation>
    <scope>NUCLEOTIDE SEQUENCE [LARGE SCALE GENOMIC DNA]</scope>
    <source>
        <strain evidence="3 4">KSS8</strain>
    </source>
</reference>
<dbReference type="Pfam" id="PF01521">
    <property type="entry name" value="Fe-S_biosyn"/>
    <property type="match status" value="1"/>
</dbReference>
<dbReference type="InterPro" id="IPR016092">
    <property type="entry name" value="ATAP"/>
</dbReference>
<feature type="domain" description="Core" evidence="2">
    <location>
        <begin position="19"/>
        <end position="119"/>
    </location>
</feature>
<evidence type="ECO:0000259" key="2">
    <source>
        <dbReference type="Pfam" id="PF01521"/>
    </source>
</evidence>
<dbReference type="Gene3D" id="2.60.300.12">
    <property type="entry name" value="HesB-like domain"/>
    <property type="match status" value="1"/>
</dbReference>
<comment type="caution">
    <text evidence="3">The sequence shown here is derived from an EMBL/GenBank/DDBJ whole genome shotgun (WGS) entry which is preliminary data.</text>
</comment>
<sequence length="123" mass="13289">MSQTEITAAPKRRALPPLMQLSEKAAARLQALYDGAHAGQLLRISVGTKGCSGLSYDMNWVPEAAATDEVVTDRGLTVLVDRKASLFLIGTTMDFEVKDLSEGFVFINPNEKGRCGCGESFHV</sequence>
<dbReference type="Proteomes" id="UP001524587">
    <property type="component" value="Unassembled WGS sequence"/>
</dbReference>
<evidence type="ECO:0000313" key="4">
    <source>
        <dbReference type="Proteomes" id="UP001524587"/>
    </source>
</evidence>
<dbReference type="PROSITE" id="PS01152">
    <property type="entry name" value="HESB"/>
    <property type="match status" value="1"/>
</dbReference>
<dbReference type="PANTHER" id="PTHR10072">
    <property type="entry name" value="IRON-SULFUR CLUSTER ASSEMBLY PROTEIN"/>
    <property type="match status" value="1"/>
</dbReference>
<protein>
    <submittedName>
        <fullName evidence="3">Iron-sulfur cluster assembly accessory protein</fullName>
    </submittedName>
</protein>
<dbReference type="NCBIfam" id="TIGR00049">
    <property type="entry name" value="iron-sulfur cluster assembly accessory protein"/>
    <property type="match status" value="1"/>
</dbReference>
<organism evidence="3 4">
    <name type="scientific">Endosaccharibacter trunci</name>
    <dbReference type="NCBI Taxonomy" id="2812733"/>
    <lineage>
        <taxon>Bacteria</taxon>
        <taxon>Pseudomonadati</taxon>
        <taxon>Pseudomonadota</taxon>
        <taxon>Alphaproteobacteria</taxon>
        <taxon>Acetobacterales</taxon>
        <taxon>Acetobacteraceae</taxon>
        <taxon>Endosaccharibacter</taxon>
    </lineage>
</organism>
<name>A0ABT1W4B2_9PROT</name>
<gene>
    <name evidence="3" type="ORF">NFI95_04475</name>
</gene>
<dbReference type="EMBL" id="JAMSKV010000003">
    <property type="protein sequence ID" value="MCQ8277702.1"/>
    <property type="molecule type" value="Genomic_DNA"/>
</dbReference>
<dbReference type="PANTHER" id="PTHR10072:SF41">
    <property type="entry name" value="IRON-SULFUR CLUSTER ASSEMBLY 1 HOMOLOG, MITOCHONDRIAL"/>
    <property type="match status" value="1"/>
</dbReference>
<proteinExistence type="inferred from homology"/>
<accession>A0ABT1W4B2</accession>
<keyword evidence="4" id="KW-1185">Reference proteome</keyword>
<dbReference type="InterPro" id="IPR000361">
    <property type="entry name" value="ATAP_core_dom"/>
</dbReference>
<dbReference type="InterPro" id="IPR035903">
    <property type="entry name" value="HesB-like_dom_sf"/>
</dbReference>
<evidence type="ECO:0000313" key="3">
    <source>
        <dbReference type="EMBL" id="MCQ8277702.1"/>
    </source>
</evidence>
<dbReference type="RefSeq" id="WP_422863157.1">
    <property type="nucleotide sequence ID" value="NZ_JAMSKV010000003.1"/>
</dbReference>
<dbReference type="SUPFAM" id="SSF89360">
    <property type="entry name" value="HesB-like domain"/>
    <property type="match status" value="1"/>
</dbReference>